<dbReference type="Proteomes" id="UP000275394">
    <property type="component" value="Unassembled WGS sequence"/>
</dbReference>
<organism evidence="3 4">
    <name type="scientific">Sinobacterium caligoides</name>
    <dbReference type="NCBI Taxonomy" id="933926"/>
    <lineage>
        <taxon>Bacteria</taxon>
        <taxon>Pseudomonadati</taxon>
        <taxon>Pseudomonadota</taxon>
        <taxon>Gammaproteobacteria</taxon>
        <taxon>Cellvibrionales</taxon>
        <taxon>Spongiibacteraceae</taxon>
        <taxon>Sinobacterium</taxon>
    </lineage>
</organism>
<comment type="caution">
    <text evidence="3">The sequence shown here is derived from an EMBL/GenBank/DDBJ whole genome shotgun (WGS) entry which is preliminary data.</text>
</comment>
<keyword evidence="1" id="KW-0812">Transmembrane</keyword>
<keyword evidence="1" id="KW-1133">Transmembrane helix</keyword>
<evidence type="ECO:0000313" key="3">
    <source>
        <dbReference type="EMBL" id="ROR99921.1"/>
    </source>
</evidence>
<feature type="transmembrane region" description="Helical" evidence="1">
    <location>
        <begin position="47"/>
        <end position="71"/>
    </location>
</feature>
<sequence>MLKEVKGKVVEFSKAGVVAGAGMLVSAGAMAADSDITDAFAAGEVSVGLAITGLIGLTAIMVGVGFIISLLKRS</sequence>
<evidence type="ECO:0000256" key="1">
    <source>
        <dbReference type="SAM" id="Phobius"/>
    </source>
</evidence>
<feature type="signal peptide" evidence="2">
    <location>
        <begin position="1"/>
        <end position="31"/>
    </location>
</feature>
<evidence type="ECO:0000256" key="2">
    <source>
        <dbReference type="SAM" id="SignalP"/>
    </source>
</evidence>
<gene>
    <name evidence="3" type="ORF">EDC56_2556</name>
</gene>
<dbReference type="AlphaFoldDB" id="A0A3N2DJT0"/>
<feature type="chain" id="PRO_5017934163" description="Virion coat protein B" evidence="2">
    <location>
        <begin position="32"/>
        <end position="74"/>
    </location>
</feature>
<reference evidence="3 4" key="1">
    <citation type="submission" date="2018-11" db="EMBL/GenBank/DDBJ databases">
        <title>Genomic Encyclopedia of Type Strains, Phase IV (KMG-IV): sequencing the most valuable type-strain genomes for metagenomic binning, comparative biology and taxonomic classification.</title>
        <authorList>
            <person name="Goeker M."/>
        </authorList>
    </citation>
    <scope>NUCLEOTIDE SEQUENCE [LARGE SCALE GENOMIC DNA]</scope>
    <source>
        <strain evidence="3 4">DSM 100316</strain>
    </source>
</reference>
<keyword evidence="4" id="KW-1185">Reference proteome</keyword>
<dbReference type="EMBL" id="RKHR01000005">
    <property type="protein sequence ID" value="ROR99921.1"/>
    <property type="molecule type" value="Genomic_DNA"/>
</dbReference>
<protein>
    <recommendedName>
        <fullName evidence="5">Virion coat protein B</fullName>
    </recommendedName>
</protein>
<evidence type="ECO:0000313" key="4">
    <source>
        <dbReference type="Proteomes" id="UP000275394"/>
    </source>
</evidence>
<dbReference type="RefSeq" id="WP_148059406.1">
    <property type="nucleotide sequence ID" value="NZ_RKHR01000005.1"/>
</dbReference>
<proteinExistence type="predicted"/>
<dbReference type="OrthoDB" id="9960488at2"/>
<name>A0A3N2DJT0_9GAMM</name>
<accession>A0A3N2DJT0</accession>
<evidence type="ECO:0008006" key="5">
    <source>
        <dbReference type="Google" id="ProtNLM"/>
    </source>
</evidence>
<keyword evidence="2" id="KW-0732">Signal</keyword>
<keyword evidence="1" id="KW-0472">Membrane</keyword>